<feature type="domain" description="RING-type" evidence="5">
    <location>
        <begin position="64"/>
        <end position="106"/>
    </location>
</feature>
<dbReference type="SUPFAM" id="SSF57850">
    <property type="entry name" value="RING/U-box"/>
    <property type="match status" value="1"/>
</dbReference>
<reference evidence="7" key="1">
    <citation type="submission" date="2016-06" db="EMBL/GenBank/DDBJ databases">
        <title>Parallel loss of symbiosis genes in relatives of nitrogen-fixing non-legume Parasponia.</title>
        <authorList>
            <person name="Van Velzen R."/>
            <person name="Holmer R."/>
            <person name="Bu F."/>
            <person name="Rutten L."/>
            <person name="Van Zeijl A."/>
            <person name="Liu W."/>
            <person name="Santuari L."/>
            <person name="Cao Q."/>
            <person name="Sharma T."/>
            <person name="Shen D."/>
            <person name="Roswanjaya Y."/>
            <person name="Wardhani T."/>
            <person name="Kalhor M.S."/>
            <person name="Jansen J."/>
            <person name="Van den Hoogen J."/>
            <person name="Gungor B."/>
            <person name="Hartog M."/>
            <person name="Hontelez J."/>
            <person name="Verver J."/>
            <person name="Yang W.-C."/>
            <person name="Schijlen E."/>
            <person name="Repin R."/>
            <person name="Schilthuizen M."/>
            <person name="Schranz E."/>
            <person name="Heidstra R."/>
            <person name="Miyata K."/>
            <person name="Fedorova E."/>
            <person name="Kohlen W."/>
            <person name="Bisseling T."/>
            <person name="Smit S."/>
            <person name="Geurts R."/>
        </authorList>
    </citation>
    <scope>NUCLEOTIDE SEQUENCE [LARGE SCALE GENOMIC DNA]</scope>
    <source>
        <strain evidence="7">cv. RG33-2</strain>
    </source>
</reference>
<evidence type="ECO:0000256" key="3">
    <source>
        <dbReference type="ARBA" id="ARBA00022833"/>
    </source>
</evidence>
<evidence type="ECO:0000313" key="7">
    <source>
        <dbReference type="Proteomes" id="UP000237000"/>
    </source>
</evidence>
<dbReference type="PROSITE" id="PS50089">
    <property type="entry name" value="ZF_RING_2"/>
    <property type="match status" value="1"/>
</dbReference>
<dbReference type="AlphaFoldDB" id="A0A2P5DPP6"/>
<dbReference type="InterPro" id="IPR001841">
    <property type="entry name" value="Znf_RING"/>
</dbReference>
<evidence type="ECO:0000256" key="1">
    <source>
        <dbReference type="ARBA" id="ARBA00022723"/>
    </source>
</evidence>
<comment type="caution">
    <text evidence="6">The sequence shown here is derived from an EMBL/GenBank/DDBJ whole genome shotgun (WGS) entry which is preliminary data.</text>
</comment>
<dbReference type="SMART" id="SM00184">
    <property type="entry name" value="RING"/>
    <property type="match status" value="1"/>
</dbReference>
<keyword evidence="7" id="KW-1185">Reference proteome</keyword>
<keyword evidence="3" id="KW-0862">Zinc</keyword>
<dbReference type="PANTHER" id="PTHR45798">
    <property type="entry name" value="RING-H2 FINGER PROTEIN ATL61-RELATED-RELATED"/>
    <property type="match status" value="1"/>
</dbReference>
<dbReference type="Proteomes" id="UP000237000">
    <property type="component" value="Unassembled WGS sequence"/>
</dbReference>
<dbReference type="EMBL" id="JXTC01000257">
    <property type="protein sequence ID" value="PON75264.1"/>
    <property type="molecule type" value="Genomic_DNA"/>
</dbReference>
<protein>
    <submittedName>
        <fullName evidence="6">43kDa postsynaptic protein</fullName>
    </submittedName>
</protein>
<dbReference type="STRING" id="63057.A0A2P5DPP6"/>
<organism evidence="6 7">
    <name type="scientific">Trema orientale</name>
    <name type="common">Charcoal tree</name>
    <name type="synonym">Celtis orientalis</name>
    <dbReference type="NCBI Taxonomy" id="63057"/>
    <lineage>
        <taxon>Eukaryota</taxon>
        <taxon>Viridiplantae</taxon>
        <taxon>Streptophyta</taxon>
        <taxon>Embryophyta</taxon>
        <taxon>Tracheophyta</taxon>
        <taxon>Spermatophyta</taxon>
        <taxon>Magnoliopsida</taxon>
        <taxon>eudicotyledons</taxon>
        <taxon>Gunneridae</taxon>
        <taxon>Pentapetalae</taxon>
        <taxon>rosids</taxon>
        <taxon>fabids</taxon>
        <taxon>Rosales</taxon>
        <taxon>Cannabaceae</taxon>
        <taxon>Trema</taxon>
    </lineage>
</organism>
<evidence type="ECO:0000256" key="2">
    <source>
        <dbReference type="ARBA" id="ARBA00022771"/>
    </source>
</evidence>
<evidence type="ECO:0000259" key="5">
    <source>
        <dbReference type="PROSITE" id="PS50089"/>
    </source>
</evidence>
<evidence type="ECO:0000313" key="6">
    <source>
        <dbReference type="EMBL" id="PON75264.1"/>
    </source>
</evidence>
<gene>
    <name evidence="6" type="ORF">TorRG33x02_245540</name>
</gene>
<name>A0A2P5DPP6_TREOI</name>
<dbReference type="PANTHER" id="PTHR45798:SF97">
    <property type="entry name" value="ALCOHOL-SENSITIVE RING FINGER PROTEIN 1"/>
    <property type="match status" value="1"/>
</dbReference>
<dbReference type="GO" id="GO:0008270">
    <property type="term" value="F:zinc ion binding"/>
    <property type="evidence" value="ECO:0007669"/>
    <property type="project" value="UniProtKB-KW"/>
</dbReference>
<dbReference type="Gene3D" id="3.30.40.10">
    <property type="entry name" value="Zinc/RING finger domain, C3HC4 (zinc finger)"/>
    <property type="match status" value="1"/>
</dbReference>
<sequence length="109" mass="11965">MILVGICYRRCMHTPPKLLPVSTPDLEHAPQSETAASVEITITIDSFCVSSFPCEGQTTFGGDCPICLEEFTAGESVRIANCGHLFHIECVHHMLAAHRRQCSSCNMNL</sequence>
<dbReference type="InterPro" id="IPR052788">
    <property type="entry name" value="RING-type_E3_ligase_ATL"/>
</dbReference>
<keyword evidence="2 4" id="KW-0863">Zinc-finger</keyword>
<accession>A0A2P5DPP6</accession>
<evidence type="ECO:0000256" key="4">
    <source>
        <dbReference type="PROSITE-ProRule" id="PRU00175"/>
    </source>
</evidence>
<dbReference type="InParanoid" id="A0A2P5DPP6"/>
<dbReference type="OrthoDB" id="9984778at2759"/>
<dbReference type="InterPro" id="IPR013083">
    <property type="entry name" value="Znf_RING/FYVE/PHD"/>
</dbReference>
<dbReference type="Pfam" id="PF17123">
    <property type="entry name" value="zf-RING_11"/>
    <property type="match status" value="1"/>
</dbReference>
<proteinExistence type="predicted"/>
<keyword evidence="1" id="KW-0479">Metal-binding</keyword>